<evidence type="ECO:0000256" key="3">
    <source>
        <dbReference type="ARBA" id="ARBA00022833"/>
    </source>
</evidence>
<dbReference type="Pfam" id="PF01194">
    <property type="entry name" value="RNA_pol_N"/>
    <property type="match status" value="1"/>
</dbReference>
<accession>A0A6C0AQB3</accession>
<dbReference type="GO" id="GO:0003899">
    <property type="term" value="F:DNA-directed RNA polymerase activity"/>
    <property type="evidence" value="ECO:0007669"/>
    <property type="project" value="InterPro"/>
</dbReference>
<name>A0A6C0AQB3_9ZZZZ</name>
<evidence type="ECO:0000256" key="4">
    <source>
        <dbReference type="ARBA" id="ARBA00023163"/>
    </source>
</evidence>
<reference evidence="5" key="1">
    <citation type="journal article" date="2020" name="Nature">
        <title>Giant virus diversity and host interactions through global metagenomics.</title>
        <authorList>
            <person name="Schulz F."/>
            <person name="Roux S."/>
            <person name="Paez-Espino D."/>
            <person name="Jungbluth S."/>
            <person name="Walsh D.A."/>
            <person name="Denef V.J."/>
            <person name="McMahon K.D."/>
            <person name="Konstantinidis K.T."/>
            <person name="Eloe-Fadrosh E.A."/>
            <person name="Kyrpides N.C."/>
            <person name="Woyke T."/>
        </authorList>
    </citation>
    <scope>NUCLEOTIDE SEQUENCE</scope>
    <source>
        <strain evidence="5">GVMAG-S-1101164-72</strain>
    </source>
</reference>
<evidence type="ECO:0000256" key="2">
    <source>
        <dbReference type="ARBA" id="ARBA00022723"/>
    </source>
</evidence>
<protein>
    <recommendedName>
        <fullName evidence="6">DNA-directed RNA polymerase</fullName>
    </recommendedName>
</protein>
<evidence type="ECO:0008006" key="6">
    <source>
        <dbReference type="Google" id="ProtNLM"/>
    </source>
</evidence>
<keyword evidence="4" id="KW-0804">Transcription</keyword>
<proteinExistence type="predicted"/>
<evidence type="ECO:0000256" key="1">
    <source>
        <dbReference type="ARBA" id="ARBA00022478"/>
    </source>
</evidence>
<dbReference type="AlphaFoldDB" id="A0A6C0AQB3"/>
<sequence length="77" mass="8851">MIIPIRCMNCGNPLADVWRWFQAERKRLRGANATSPMYMDGTEVPKTVEKDLMDQLGITLYCCKKHLLTHVDLGEKV</sequence>
<keyword evidence="2" id="KW-0479">Metal-binding</keyword>
<dbReference type="PANTHER" id="PTHR23431:SF3">
    <property type="entry name" value="DNA-DIRECTED RNA POLYMERASES I, II, AND III SUBUNIT RPABC5"/>
    <property type="match status" value="1"/>
</dbReference>
<keyword evidence="1" id="KW-0240">DNA-directed RNA polymerase</keyword>
<keyword evidence="3" id="KW-0862">Zinc</keyword>
<dbReference type="InterPro" id="IPR023580">
    <property type="entry name" value="RNA_pol_su_RPB10"/>
</dbReference>
<dbReference type="SUPFAM" id="SSF46924">
    <property type="entry name" value="RNA polymerase subunit RPB10"/>
    <property type="match status" value="1"/>
</dbReference>
<organism evidence="5">
    <name type="scientific">viral metagenome</name>
    <dbReference type="NCBI Taxonomy" id="1070528"/>
    <lineage>
        <taxon>unclassified sequences</taxon>
        <taxon>metagenomes</taxon>
        <taxon>organismal metagenomes</taxon>
    </lineage>
</organism>
<dbReference type="GO" id="GO:0008270">
    <property type="term" value="F:zinc ion binding"/>
    <property type="evidence" value="ECO:0007669"/>
    <property type="project" value="TreeGrafter"/>
</dbReference>
<dbReference type="EMBL" id="MN740759">
    <property type="protein sequence ID" value="QHS81703.1"/>
    <property type="molecule type" value="Genomic_DNA"/>
</dbReference>
<dbReference type="Gene3D" id="1.10.10.60">
    <property type="entry name" value="Homeodomain-like"/>
    <property type="match status" value="1"/>
</dbReference>
<dbReference type="InterPro" id="IPR000268">
    <property type="entry name" value="RPABC5/Rpb10"/>
</dbReference>
<dbReference type="PANTHER" id="PTHR23431">
    <property type="entry name" value="DNA-DIRECTED RNA POLYMERASES I, II, AND III SUBUNIT RPABC5 FAMILY MEMBER"/>
    <property type="match status" value="1"/>
</dbReference>
<dbReference type="GO" id="GO:0006351">
    <property type="term" value="P:DNA-templated transcription"/>
    <property type="evidence" value="ECO:0007669"/>
    <property type="project" value="InterPro"/>
</dbReference>
<evidence type="ECO:0000313" key="5">
    <source>
        <dbReference type="EMBL" id="QHS81703.1"/>
    </source>
</evidence>
<dbReference type="GO" id="GO:0003677">
    <property type="term" value="F:DNA binding"/>
    <property type="evidence" value="ECO:0007669"/>
    <property type="project" value="InterPro"/>
</dbReference>
<dbReference type="GO" id="GO:0000428">
    <property type="term" value="C:DNA-directed RNA polymerase complex"/>
    <property type="evidence" value="ECO:0007669"/>
    <property type="project" value="UniProtKB-KW"/>
</dbReference>